<dbReference type="AlphaFoldDB" id="X1G8C3"/>
<dbReference type="EMBL" id="BARU01022208">
    <property type="protein sequence ID" value="GAH54156.1"/>
    <property type="molecule type" value="Genomic_DNA"/>
</dbReference>
<evidence type="ECO:0000313" key="1">
    <source>
        <dbReference type="EMBL" id="GAH54156.1"/>
    </source>
</evidence>
<gene>
    <name evidence="1" type="ORF">S03H2_36211</name>
</gene>
<organism evidence="1">
    <name type="scientific">marine sediment metagenome</name>
    <dbReference type="NCBI Taxonomy" id="412755"/>
    <lineage>
        <taxon>unclassified sequences</taxon>
        <taxon>metagenomes</taxon>
        <taxon>ecological metagenomes</taxon>
    </lineage>
</organism>
<name>X1G8C3_9ZZZZ</name>
<sequence length="178" mass="17995">MSQVWSEINKVVNVSEPAAHAGTTTSYYTDIVNMENYKKCTFILASGSTGAANSPVITVVTGASSTAATTAIAFKYRTQIASTGACSLTGGDVPSVLTTTTGTAGFAISSGKAGGVYIIEVDAADVAAGTTTSAATDYDHVALKISTGATEAAHIYGIIAVLSEPRYPQAILDTAIGD</sequence>
<reference evidence="1" key="1">
    <citation type="journal article" date="2014" name="Front. Microbiol.">
        <title>High frequency of phylogenetically diverse reductive dehalogenase-homologous genes in deep subseafloor sedimentary metagenomes.</title>
        <authorList>
            <person name="Kawai M."/>
            <person name="Futagami T."/>
            <person name="Toyoda A."/>
            <person name="Takaki Y."/>
            <person name="Nishi S."/>
            <person name="Hori S."/>
            <person name="Arai W."/>
            <person name="Tsubouchi T."/>
            <person name="Morono Y."/>
            <person name="Uchiyama I."/>
            <person name="Ito T."/>
            <person name="Fujiyama A."/>
            <person name="Inagaki F."/>
            <person name="Takami H."/>
        </authorList>
    </citation>
    <scope>NUCLEOTIDE SEQUENCE</scope>
    <source>
        <strain evidence="1">Expedition CK06-06</strain>
    </source>
</reference>
<proteinExistence type="predicted"/>
<accession>X1G8C3</accession>
<protein>
    <submittedName>
        <fullName evidence="1">Uncharacterized protein</fullName>
    </submittedName>
</protein>
<comment type="caution">
    <text evidence="1">The sequence shown here is derived from an EMBL/GenBank/DDBJ whole genome shotgun (WGS) entry which is preliminary data.</text>
</comment>